<protein>
    <submittedName>
        <fullName evidence="1">Uncharacterized protein</fullName>
    </submittedName>
</protein>
<evidence type="ECO:0000313" key="2">
    <source>
        <dbReference type="Proteomes" id="UP000306985"/>
    </source>
</evidence>
<keyword evidence="2" id="KW-1185">Reference proteome</keyword>
<dbReference type="OrthoDB" id="9773060at2"/>
<sequence>MTGVAGSTRHRWARRAMVGAVLAVVVGLVTAAAVLKVVGRSTDSLSELASGAACEDGPAPRPLPVPTASSEAVVAFAVGASYWNPSALGQNLSMTAYRDGTVLNASGIGGFPGGEVELTLGWVGPCAVASADEHLSALTGVDFGLPGVADASTALVMVNPNTAGRRTVLQVYAFDQSDVWPENEDALSARATVQEVVRGLQAATDRVPWTSDRFRAQWSDGFTRMVGPEVTSWPLTTSIIGLRGPNGCAELPRATAERLIHAQPGGELVAQWTDGEKSTVVALSVLMPGELACPPRSTPWR</sequence>
<accession>A0A4U6QLX3</accession>
<organism evidence="1 2">
    <name type="scientific">Nakamurella flava</name>
    <dbReference type="NCBI Taxonomy" id="2576308"/>
    <lineage>
        <taxon>Bacteria</taxon>
        <taxon>Bacillati</taxon>
        <taxon>Actinomycetota</taxon>
        <taxon>Actinomycetes</taxon>
        <taxon>Nakamurellales</taxon>
        <taxon>Nakamurellaceae</taxon>
        <taxon>Nakamurella</taxon>
    </lineage>
</organism>
<dbReference type="Proteomes" id="UP000306985">
    <property type="component" value="Unassembled WGS sequence"/>
</dbReference>
<reference evidence="1 2" key="1">
    <citation type="submission" date="2019-05" db="EMBL/GenBank/DDBJ databases">
        <title>Nakamurella sp. N5BH11, whole genome shotgun sequence.</title>
        <authorList>
            <person name="Tuo L."/>
        </authorList>
    </citation>
    <scope>NUCLEOTIDE SEQUENCE [LARGE SCALE GENOMIC DNA]</scope>
    <source>
        <strain evidence="1 2">N5BH11</strain>
    </source>
</reference>
<evidence type="ECO:0000313" key="1">
    <source>
        <dbReference type="EMBL" id="TKV61309.1"/>
    </source>
</evidence>
<dbReference type="AlphaFoldDB" id="A0A4U6QLX3"/>
<dbReference type="EMBL" id="SZZH01000001">
    <property type="protein sequence ID" value="TKV61309.1"/>
    <property type="molecule type" value="Genomic_DNA"/>
</dbReference>
<proteinExistence type="predicted"/>
<gene>
    <name evidence="1" type="ORF">FDO65_06815</name>
</gene>
<name>A0A4U6QLX3_9ACTN</name>
<dbReference type="RefSeq" id="WP_137448613.1">
    <property type="nucleotide sequence ID" value="NZ_SZZH01000001.1"/>
</dbReference>
<comment type="caution">
    <text evidence="1">The sequence shown here is derived from an EMBL/GenBank/DDBJ whole genome shotgun (WGS) entry which is preliminary data.</text>
</comment>